<sequence>MPIGVFNPPFRSLSLDAMLDKYVSLGAEAAEIGAGGYTGTPQCPVPELLADPAKARAWKKKFDDRGIPIMTISCHANALHPDPVKGAAFALQFRQAIQLAGMLEIPTVVGFSGCPGGSPTDITPTWVVYGWPPDHSQALAWQWKERVIPYWQETVKFARDHGVRRIALEMHPNFVVYNPRTLLRLREAVGEEIGANCDLSHLFWQQCNPVEVIRFLGKQGAIYHAHMKDTAFFQENVDRFGVLNFASSAHDQQGSEFFRAVGYGHGASLWKDVIAAYMEVGYDGMLSIENEDHLLSGEVGVTRSLAVLKNVREELLAGQFNPGEHV</sequence>
<proteinExistence type="predicted"/>
<dbReference type="InterPro" id="IPR013022">
    <property type="entry name" value="Xyl_isomerase-like_TIM-brl"/>
</dbReference>
<evidence type="ECO:0000313" key="2">
    <source>
        <dbReference type="EMBL" id="RFU18747.1"/>
    </source>
</evidence>
<dbReference type="SUPFAM" id="SSF51658">
    <property type="entry name" value="Xylose isomerase-like"/>
    <property type="match status" value="1"/>
</dbReference>
<dbReference type="Pfam" id="PF01261">
    <property type="entry name" value="AP_endonuc_2"/>
    <property type="match status" value="1"/>
</dbReference>
<evidence type="ECO:0000313" key="3">
    <source>
        <dbReference type="Proteomes" id="UP000264702"/>
    </source>
</evidence>
<gene>
    <name evidence="2" type="ORF">D0Y96_03525</name>
</gene>
<dbReference type="Proteomes" id="UP000264702">
    <property type="component" value="Unassembled WGS sequence"/>
</dbReference>
<dbReference type="PANTHER" id="PTHR12110">
    <property type="entry name" value="HYDROXYPYRUVATE ISOMERASE"/>
    <property type="match status" value="1"/>
</dbReference>
<keyword evidence="2" id="KW-0413">Isomerase</keyword>
<dbReference type="Gene3D" id="3.20.20.150">
    <property type="entry name" value="Divalent-metal-dependent TIM barrel enzymes"/>
    <property type="match status" value="1"/>
</dbReference>
<evidence type="ECO:0000259" key="1">
    <source>
        <dbReference type="Pfam" id="PF01261"/>
    </source>
</evidence>
<dbReference type="InterPro" id="IPR036237">
    <property type="entry name" value="Xyl_isomerase-like_sf"/>
</dbReference>
<organism evidence="2 3">
    <name type="scientific">Paracidobacterium acidisoli</name>
    <dbReference type="NCBI Taxonomy" id="2303751"/>
    <lineage>
        <taxon>Bacteria</taxon>
        <taxon>Pseudomonadati</taxon>
        <taxon>Acidobacteriota</taxon>
        <taxon>Terriglobia</taxon>
        <taxon>Terriglobales</taxon>
        <taxon>Acidobacteriaceae</taxon>
        <taxon>Paracidobacterium</taxon>
    </lineage>
</organism>
<feature type="domain" description="Xylose isomerase-like TIM barrel" evidence="1">
    <location>
        <begin position="28"/>
        <end position="310"/>
    </location>
</feature>
<reference evidence="2 3" key="1">
    <citation type="submission" date="2018-08" db="EMBL/GenBank/DDBJ databases">
        <title>Acidipila sp. 4G-K13, an acidobacterium isolated from forest soil.</title>
        <authorList>
            <person name="Gao Z.-H."/>
            <person name="Qiu L.-H."/>
        </authorList>
    </citation>
    <scope>NUCLEOTIDE SEQUENCE [LARGE SCALE GENOMIC DNA]</scope>
    <source>
        <strain evidence="2 3">4G-K13</strain>
    </source>
</reference>
<dbReference type="EMBL" id="QVQT01000001">
    <property type="protein sequence ID" value="RFU18747.1"/>
    <property type="molecule type" value="Genomic_DNA"/>
</dbReference>
<dbReference type="InterPro" id="IPR050312">
    <property type="entry name" value="IolE/XylAMocC-like"/>
</dbReference>
<accession>A0A372IUX9</accession>
<name>A0A372IUX9_9BACT</name>
<comment type="caution">
    <text evidence="2">The sequence shown here is derived from an EMBL/GenBank/DDBJ whole genome shotgun (WGS) entry which is preliminary data.</text>
</comment>
<dbReference type="PANTHER" id="PTHR12110:SF21">
    <property type="entry name" value="XYLOSE ISOMERASE-LIKE TIM BARREL DOMAIN-CONTAINING PROTEIN"/>
    <property type="match status" value="1"/>
</dbReference>
<dbReference type="GO" id="GO:0016853">
    <property type="term" value="F:isomerase activity"/>
    <property type="evidence" value="ECO:0007669"/>
    <property type="project" value="UniProtKB-KW"/>
</dbReference>
<protein>
    <submittedName>
        <fullName evidence="2">Sugar phosphate isomerase/epimerase</fullName>
    </submittedName>
</protein>
<dbReference type="AlphaFoldDB" id="A0A372IUX9"/>
<dbReference type="OrthoDB" id="9779184at2"/>
<keyword evidence="3" id="KW-1185">Reference proteome</keyword>